<organism evidence="2 4">
    <name type="scientific">Phytophthora fragariae</name>
    <dbReference type="NCBI Taxonomy" id="53985"/>
    <lineage>
        <taxon>Eukaryota</taxon>
        <taxon>Sar</taxon>
        <taxon>Stramenopiles</taxon>
        <taxon>Oomycota</taxon>
        <taxon>Peronosporomycetes</taxon>
        <taxon>Peronosporales</taxon>
        <taxon>Peronosporaceae</taxon>
        <taxon>Phytophthora</taxon>
    </lineage>
</organism>
<name>A0A6A3UGE7_9STRA</name>
<evidence type="ECO:0000256" key="1">
    <source>
        <dbReference type="SAM" id="MobiDB-lite"/>
    </source>
</evidence>
<protein>
    <submittedName>
        <fullName evidence="2">Uncharacterized protein</fullName>
    </submittedName>
</protein>
<dbReference type="EMBL" id="QXGA01000178">
    <property type="protein sequence ID" value="KAE9150688.1"/>
    <property type="molecule type" value="Genomic_DNA"/>
</dbReference>
<evidence type="ECO:0000313" key="5">
    <source>
        <dbReference type="Proteomes" id="UP000476176"/>
    </source>
</evidence>
<reference evidence="2 4" key="1">
    <citation type="submission" date="2018-08" db="EMBL/GenBank/DDBJ databases">
        <title>Genomic investigation of the strawberry pathogen Phytophthora fragariae indicates pathogenicity is determined by transcriptional variation in three key races.</title>
        <authorList>
            <person name="Adams T.M."/>
            <person name="Armitage A.D."/>
            <person name="Sobczyk M.K."/>
            <person name="Bates H.J."/>
            <person name="Dunwell J.M."/>
            <person name="Nellist C.F."/>
            <person name="Harrison R.J."/>
        </authorList>
    </citation>
    <scope>NUCLEOTIDE SEQUENCE [LARGE SCALE GENOMIC DNA]</scope>
    <source>
        <strain evidence="3 5">BC-23</strain>
        <strain evidence="2 4">NOV-5</strain>
    </source>
</reference>
<dbReference type="AlphaFoldDB" id="A0A6A3UGE7"/>
<proteinExistence type="predicted"/>
<feature type="compositionally biased region" description="Acidic residues" evidence="1">
    <location>
        <begin position="68"/>
        <end position="109"/>
    </location>
</feature>
<evidence type="ECO:0000313" key="2">
    <source>
        <dbReference type="EMBL" id="KAE9150688.1"/>
    </source>
</evidence>
<sequence>MVVFCKFVQENCDSMRRPEYQLFRELLVMVPSTGAALSNADSCPSHEADVQLAQNTAGADAVLNDASSGEEESEEPDSEEPDDSDDEDWSDNDGSAGEEDVAGESAESEADVRERTSVSICLTLISSSA</sequence>
<dbReference type="EMBL" id="QXGC01000195">
    <property type="protein sequence ID" value="KAE9245320.1"/>
    <property type="molecule type" value="Genomic_DNA"/>
</dbReference>
<feature type="region of interest" description="Disordered" evidence="1">
    <location>
        <begin position="54"/>
        <end position="117"/>
    </location>
</feature>
<comment type="caution">
    <text evidence="2">The sequence shown here is derived from an EMBL/GenBank/DDBJ whole genome shotgun (WGS) entry which is preliminary data.</text>
</comment>
<dbReference type="Proteomes" id="UP000440732">
    <property type="component" value="Unassembled WGS sequence"/>
</dbReference>
<evidence type="ECO:0000313" key="3">
    <source>
        <dbReference type="EMBL" id="KAE9245320.1"/>
    </source>
</evidence>
<dbReference type="Proteomes" id="UP000476176">
    <property type="component" value="Unassembled WGS sequence"/>
</dbReference>
<evidence type="ECO:0000313" key="4">
    <source>
        <dbReference type="Proteomes" id="UP000440732"/>
    </source>
</evidence>
<gene>
    <name evidence="3" type="ORF">PF004_g5274</name>
    <name evidence="2" type="ORF">PF006_g4960</name>
</gene>
<accession>A0A6A3UGE7</accession>